<evidence type="ECO:0000256" key="4">
    <source>
        <dbReference type="ARBA" id="ARBA00022989"/>
    </source>
</evidence>
<name>A0A1M5H8I5_9ALTE</name>
<feature type="transmembrane region" description="Helical" evidence="6">
    <location>
        <begin position="60"/>
        <end position="82"/>
    </location>
</feature>
<evidence type="ECO:0000256" key="5">
    <source>
        <dbReference type="ARBA" id="ARBA00023136"/>
    </source>
</evidence>
<dbReference type="OrthoDB" id="6332872at2"/>
<keyword evidence="8" id="KW-1185">Reference proteome</keyword>
<protein>
    <submittedName>
        <fullName evidence="7">Holin-like protein</fullName>
    </submittedName>
</protein>
<sequence length="123" mass="13244">MPKAISSALGFIGIVSCYLTGEWLVQITRVPLPGALIGMLLLLVILLFRQRSPGAVGQVAQPLLGHMTLLFVPAVVGVMAFWPEVKQNLTGIVLALVITTVLSMGITARIAQQILKRKVQDSR</sequence>
<dbReference type="Proteomes" id="UP000184520">
    <property type="component" value="Unassembled WGS sequence"/>
</dbReference>
<evidence type="ECO:0000256" key="2">
    <source>
        <dbReference type="ARBA" id="ARBA00022475"/>
    </source>
</evidence>
<evidence type="ECO:0000313" key="8">
    <source>
        <dbReference type="Proteomes" id="UP000184520"/>
    </source>
</evidence>
<evidence type="ECO:0000256" key="1">
    <source>
        <dbReference type="ARBA" id="ARBA00004651"/>
    </source>
</evidence>
<keyword evidence="5 6" id="KW-0472">Membrane</keyword>
<dbReference type="RefSeq" id="WP_073319783.1">
    <property type="nucleotide sequence ID" value="NZ_FQWD01000002.1"/>
</dbReference>
<dbReference type="STRING" id="634436.SAMN05216361_1358"/>
<dbReference type="Pfam" id="PF03788">
    <property type="entry name" value="LrgA"/>
    <property type="match status" value="1"/>
</dbReference>
<dbReference type="InterPro" id="IPR005538">
    <property type="entry name" value="LrgA/CidA"/>
</dbReference>
<accession>A0A1M5H8I5</accession>
<feature type="transmembrane region" description="Helical" evidence="6">
    <location>
        <begin position="88"/>
        <end position="108"/>
    </location>
</feature>
<dbReference type="PANTHER" id="PTHR33931:SF2">
    <property type="entry name" value="HOLIN-LIKE PROTEIN CIDA"/>
    <property type="match status" value="1"/>
</dbReference>
<proteinExistence type="predicted"/>
<keyword evidence="3 6" id="KW-0812">Transmembrane</keyword>
<evidence type="ECO:0000256" key="3">
    <source>
        <dbReference type="ARBA" id="ARBA00022692"/>
    </source>
</evidence>
<reference evidence="8" key="1">
    <citation type="submission" date="2016-11" db="EMBL/GenBank/DDBJ databases">
        <authorList>
            <person name="Varghese N."/>
            <person name="Submissions S."/>
        </authorList>
    </citation>
    <scope>NUCLEOTIDE SEQUENCE [LARGE SCALE GENOMIC DNA]</scope>
    <source>
        <strain evidence="8">CGMCC 1.8995</strain>
    </source>
</reference>
<dbReference type="EMBL" id="FQWD01000002">
    <property type="protein sequence ID" value="SHG12311.1"/>
    <property type="molecule type" value="Genomic_DNA"/>
</dbReference>
<evidence type="ECO:0000256" key="6">
    <source>
        <dbReference type="SAM" id="Phobius"/>
    </source>
</evidence>
<evidence type="ECO:0000313" key="7">
    <source>
        <dbReference type="EMBL" id="SHG12311.1"/>
    </source>
</evidence>
<keyword evidence="4 6" id="KW-1133">Transmembrane helix</keyword>
<keyword evidence="2" id="KW-1003">Cell membrane</keyword>
<feature type="transmembrane region" description="Helical" evidence="6">
    <location>
        <begin position="27"/>
        <end position="48"/>
    </location>
</feature>
<organism evidence="7 8">
    <name type="scientific">Marisediminitalea aggregata</name>
    <dbReference type="NCBI Taxonomy" id="634436"/>
    <lineage>
        <taxon>Bacteria</taxon>
        <taxon>Pseudomonadati</taxon>
        <taxon>Pseudomonadota</taxon>
        <taxon>Gammaproteobacteria</taxon>
        <taxon>Alteromonadales</taxon>
        <taxon>Alteromonadaceae</taxon>
        <taxon>Marisediminitalea</taxon>
    </lineage>
</organism>
<dbReference type="PROSITE" id="PS51257">
    <property type="entry name" value="PROKAR_LIPOPROTEIN"/>
    <property type="match status" value="1"/>
</dbReference>
<dbReference type="PANTHER" id="PTHR33931">
    <property type="entry name" value="HOLIN-LIKE PROTEIN CIDA-RELATED"/>
    <property type="match status" value="1"/>
</dbReference>
<dbReference type="GO" id="GO:0005886">
    <property type="term" value="C:plasma membrane"/>
    <property type="evidence" value="ECO:0007669"/>
    <property type="project" value="UniProtKB-SubCell"/>
</dbReference>
<gene>
    <name evidence="7" type="ORF">SAMN05216361_1358</name>
</gene>
<comment type="subcellular location">
    <subcellularLocation>
        <location evidence="1">Cell membrane</location>
        <topology evidence="1">Multi-pass membrane protein</topology>
    </subcellularLocation>
</comment>
<dbReference type="AlphaFoldDB" id="A0A1M5H8I5"/>